<dbReference type="Proteomes" id="UP000663882">
    <property type="component" value="Unassembled WGS sequence"/>
</dbReference>
<sequence length="153" mass="17603">MAINDEVLNVPKILDVLSNEEEFIFKPFQHTIANDIGAIECGKIVSRINKVLFDYQIGDKTNPSLINSIFTQRIILTIPGTKQVTLYFVLFILLKKKTFFILWVVLELYENRLPLLCQMCSRQEVQCLPTIAGESQSIGSIRRGYVFKKNLLY</sequence>
<dbReference type="EMBL" id="CAJNOO010000473">
    <property type="protein sequence ID" value="CAF0953222.1"/>
    <property type="molecule type" value="Genomic_DNA"/>
</dbReference>
<dbReference type="OrthoDB" id="9978909at2759"/>
<comment type="caution">
    <text evidence="2">The sequence shown here is derived from an EMBL/GenBank/DDBJ whole genome shotgun (WGS) entry which is preliminary data.</text>
</comment>
<proteinExistence type="predicted"/>
<evidence type="ECO:0000313" key="2">
    <source>
        <dbReference type="EMBL" id="CAF0953222.1"/>
    </source>
</evidence>
<evidence type="ECO:0000256" key="1">
    <source>
        <dbReference type="SAM" id="Phobius"/>
    </source>
</evidence>
<feature type="transmembrane region" description="Helical" evidence="1">
    <location>
        <begin position="84"/>
        <end position="106"/>
    </location>
</feature>
<organism evidence="2 4">
    <name type="scientific">Rotaria sordida</name>
    <dbReference type="NCBI Taxonomy" id="392033"/>
    <lineage>
        <taxon>Eukaryota</taxon>
        <taxon>Metazoa</taxon>
        <taxon>Spiralia</taxon>
        <taxon>Gnathifera</taxon>
        <taxon>Rotifera</taxon>
        <taxon>Eurotatoria</taxon>
        <taxon>Bdelloidea</taxon>
        <taxon>Philodinida</taxon>
        <taxon>Philodinidae</taxon>
        <taxon>Rotaria</taxon>
    </lineage>
</organism>
<dbReference type="EMBL" id="CAJOAX010000500">
    <property type="protein sequence ID" value="CAF3602730.1"/>
    <property type="molecule type" value="Genomic_DNA"/>
</dbReference>
<evidence type="ECO:0000313" key="4">
    <source>
        <dbReference type="Proteomes" id="UP000663882"/>
    </source>
</evidence>
<protein>
    <submittedName>
        <fullName evidence="2">Uncharacterized protein</fullName>
    </submittedName>
</protein>
<accession>A0A814DDU7</accession>
<name>A0A814DDU7_9BILA</name>
<keyword evidence="1" id="KW-0812">Transmembrane</keyword>
<keyword evidence="1" id="KW-0472">Membrane</keyword>
<evidence type="ECO:0000313" key="3">
    <source>
        <dbReference type="EMBL" id="CAF3602730.1"/>
    </source>
</evidence>
<keyword evidence="1" id="KW-1133">Transmembrane helix</keyword>
<gene>
    <name evidence="3" type="ORF">OTI717_LOCUS6891</name>
    <name evidence="2" type="ORF">RFH988_LOCUS11746</name>
</gene>
<dbReference type="Proteomes" id="UP000663823">
    <property type="component" value="Unassembled WGS sequence"/>
</dbReference>
<dbReference type="AlphaFoldDB" id="A0A814DDU7"/>
<reference evidence="2" key="1">
    <citation type="submission" date="2021-02" db="EMBL/GenBank/DDBJ databases">
        <authorList>
            <person name="Nowell W R."/>
        </authorList>
    </citation>
    <scope>NUCLEOTIDE SEQUENCE</scope>
</reference>